<keyword evidence="4" id="KW-1185">Reference proteome</keyword>
<evidence type="ECO:0000313" key="3">
    <source>
        <dbReference type="EMBL" id="KAK6732448.1"/>
    </source>
</evidence>
<feature type="compositionally biased region" description="Basic and acidic residues" evidence="1">
    <location>
        <begin position="247"/>
        <end position="264"/>
    </location>
</feature>
<gene>
    <name evidence="3" type="primary">Necator_chrII.g4476</name>
    <name evidence="3" type="ORF">RB195_016684</name>
</gene>
<dbReference type="Proteomes" id="UP001303046">
    <property type="component" value="Unassembled WGS sequence"/>
</dbReference>
<feature type="signal peptide" evidence="2">
    <location>
        <begin position="1"/>
        <end position="17"/>
    </location>
</feature>
<organism evidence="3 4">
    <name type="scientific">Necator americanus</name>
    <name type="common">Human hookworm</name>
    <dbReference type="NCBI Taxonomy" id="51031"/>
    <lineage>
        <taxon>Eukaryota</taxon>
        <taxon>Metazoa</taxon>
        <taxon>Ecdysozoa</taxon>
        <taxon>Nematoda</taxon>
        <taxon>Chromadorea</taxon>
        <taxon>Rhabditida</taxon>
        <taxon>Rhabditina</taxon>
        <taxon>Rhabditomorpha</taxon>
        <taxon>Strongyloidea</taxon>
        <taxon>Ancylostomatidae</taxon>
        <taxon>Bunostominae</taxon>
        <taxon>Necator</taxon>
    </lineage>
</organism>
<feature type="compositionally biased region" description="Basic and acidic residues" evidence="1">
    <location>
        <begin position="289"/>
        <end position="298"/>
    </location>
</feature>
<sequence length="426" mass="46937">MILLILVILNCVPVTSSKSILRFHGASEYSVMHDDRPTVQRQLRIESTMTSSMDEDVTLNLPHAMDENSITNSNDRVAAGAEELKLPILRTEAGESLNSAVQPQSNYILMGSTEQRVEPQREILHAAESLDVSHHADGRPAPQKEVVLRNSLTQVEVIPTDVVPIIITTTVTSAPTTVPTVLSTSSSISHEPLATEIVHNVDETSLLAKVEEKTRDYKAASDELPTAKTFALDEVKPVLPSSTKDNLFAEKSKEKSVSVDETKSEPTAGPHSDLRSKEEDEDAEPLPEFDEKTDVELEFHDDDVGTTPSDEILPTTTESTSSIPPQTTSASIPTTLPVDSAEKDFFSEEEIYDIIMFLVKLLPEVEERSTWSKIIAGLQCALRDCRRAFPRLTTIQTPVGNGTFIIRRARSECLCSIMKSQENKNS</sequence>
<evidence type="ECO:0000256" key="2">
    <source>
        <dbReference type="SAM" id="SignalP"/>
    </source>
</evidence>
<feature type="region of interest" description="Disordered" evidence="1">
    <location>
        <begin position="246"/>
        <end position="334"/>
    </location>
</feature>
<proteinExistence type="predicted"/>
<evidence type="ECO:0000256" key="1">
    <source>
        <dbReference type="SAM" id="MobiDB-lite"/>
    </source>
</evidence>
<reference evidence="3 4" key="1">
    <citation type="submission" date="2023-08" db="EMBL/GenBank/DDBJ databases">
        <title>A Necator americanus chromosomal reference genome.</title>
        <authorList>
            <person name="Ilik V."/>
            <person name="Petrzelkova K.J."/>
            <person name="Pardy F."/>
            <person name="Fuh T."/>
            <person name="Niatou-Singa F.S."/>
            <person name="Gouil Q."/>
            <person name="Baker L."/>
            <person name="Ritchie M.E."/>
            <person name="Jex A.R."/>
            <person name="Gazzola D."/>
            <person name="Li H."/>
            <person name="Toshio Fujiwara R."/>
            <person name="Zhan B."/>
            <person name="Aroian R.V."/>
            <person name="Pafco B."/>
            <person name="Schwarz E.M."/>
        </authorList>
    </citation>
    <scope>NUCLEOTIDE SEQUENCE [LARGE SCALE GENOMIC DNA]</scope>
    <source>
        <strain evidence="3 4">Aroian</strain>
        <tissue evidence="3">Whole animal</tissue>
    </source>
</reference>
<protein>
    <submittedName>
        <fullName evidence="3">Uncharacterized protein</fullName>
    </submittedName>
</protein>
<comment type="caution">
    <text evidence="3">The sequence shown here is derived from an EMBL/GenBank/DDBJ whole genome shotgun (WGS) entry which is preliminary data.</text>
</comment>
<feature type="compositionally biased region" description="Acidic residues" evidence="1">
    <location>
        <begin position="279"/>
        <end position="288"/>
    </location>
</feature>
<accession>A0ABR1C1N7</accession>
<feature type="chain" id="PRO_5045240294" evidence="2">
    <location>
        <begin position="18"/>
        <end position="426"/>
    </location>
</feature>
<dbReference type="EMBL" id="JAVFWL010000002">
    <property type="protein sequence ID" value="KAK6732448.1"/>
    <property type="molecule type" value="Genomic_DNA"/>
</dbReference>
<keyword evidence="2" id="KW-0732">Signal</keyword>
<evidence type="ECO:0000313" key="4">
    <source>
        <dbReference type="Proteomes" id="UP001303046"/>
    </source>
</evidence>
<name>A0ABR1C1N7_NECAM</name>
<feature type="compositionally biased region" description="Low complexity" evidence="1">
    <location>
        <begin position="314"/>
        <end position="334"/>
    </location>
</feature>